<reference evidence="2 3" key="1">
    <citation type="submission" date="2015-08" db="EMBL/GenBank/DDBJ databases">
        <title>Next Generation Sequencing and Analysis of the Genome of Puccinia sorghi L Schw, the Causal Agent of Maize Common Rust.</title>
        <authorList>
            <person name="Rochi L."/>
            <person name="Burguener G."/>
            <person name="Darino M."/>
            <person name="Turjanski A."/>
            <person name="Kreff E."/>
            <person name="Dieguez M.J."/>
            <person name="Sacco F."/>
        </authorList>
    </citation>
    <scope>NUCLEOTIDE SEQUENCE [LARGE SCALE GENOMIC DNA]</scope>
    <source>
        <strain evidence="2 3">RO10H11247</strain>
    </source>
</reference>
<sequence length="339" mass="37528">MALHRSIHSNCETLKFNGENFLAWECQINTTLDFVFHTDRFLQGNNWNTLNADQNPAVVILLRSSVDRLLSTTVASSKQPENIFKSLCNRCKCGDRQYKVSLVNRLREFYGVECQESNDQSLAEFQEFYLELKQQNVSTEELFGLILQSVIKPPLNVDENAFRNNLNHQLNTTGESLSLDRVCQEITQVEGELLSGSVDNPIVINRLQRQTGRGHLQHQQKGKRPETPGKPSTFGTKALASALAFKGSRLSSSLMAKKGSDCNYCGCAGHWASTCNKLSSDLQSGKLDVTQLTAKAVPSGPSNQRPTQVRVRAVDMSEPHSDTVLIDSGASACSEDTNT</sequence>
<dbReference type="EMBL" id="LAVV01008498">
    <property type="protein sequence ID" value="KNZ52640.1"/>
    <property type="molecule type" value="Genomic_DNA"/>
</dbReference>
<accession>A0A0L6UXQ0</accession>
<evidence type="ECO:0000313" key="3">
    <source>
        <dbReference type="Proteomes" id="UP000037035"/>
    </source>
</evidence>
<protein>
    <submittedName>
        <fullName evidence="2">Uncharacterized protein</fullName>
    </submittedName>
</protein>
<dbReference type="OrthoDB" id="2506627at2759"/>
<feature type="region of interest" description="Disordered" evidence="1">
    <location>
        <begin position="211"/>
        <end position="234"/>
    </location>
</feature>
<proteinExistence type="predicted"/>
<dbReference type="Proteomes" id="UP000037035">
    <property type="component" value="Unassembled WGS sequence"/>
</dbReference>
<keyword evidence="3" id="KW-1185">Reference proteome</keyword>
<name>A0A0L6UXQ0_9BASI</name>
<gene>
    <name evidence="2" type="ORF">VP01_3497g2</name>
</gene>
<evidence type="ECO:0000256" key="1">
    <source>
        <dbReference type="SAM" id="MobiDB-lite"/>
    </source>
</evidence>
<comment type="caution">
    <text evidence="2">The sequence shown here is derived from an EMBL/GenBank/DDBJ whole genome shotgun (WGS) entry which is preliminary data.</text>
</comment>
<dbReference type="VEuPathDB" id="FungiDB:VP01_3497g2"/>
<dbReference type="AlphaFoldDB" id="A0A0L6UXQ0"/>
<evidence type="ECO:0000313" key="2">
    <source>
        <dbReference type="EMBL" id="KNZ52640.1"/>
    </source>
</evidence>
<organism evidence="2 3">
    <name type="scientific">Puccinia sorghi</name>
    <dbReference type="NCBI Taxonomy" id="27349"/>
    <lineage>
        <taxon>Eukaryota</taxon>
        <taxon>Fungi</taxon>
        <taxon>Dikarya</taxon>
        <taxon>Basidiomycota</taxon>
        <taxon>Pucciniomycotina</taxon>
        <taxon>Pucciniomycetes</taxon>
        <taxon>Pucciniales</taxon>
        <taxon>Pucciniaceae</taxon>
        <taxon>Puccinia</taxon>
    </lineage>
</organism>